<evidence type="ECO:0000256" key="1">
    <source>
        <dbReference type="ARBA" id="ARBA00022801"/>
    </source>
</evidence>
<feature type="signal peptide" evidence="2">
    <location>
        <begin position="1"/>
        <end position="26"/>
    </location>
</feature>
<feature type="domain" description="SMP-30/Gluconolactonase/LRE-like region" evidence="3">
    <location>
        <begin position="144"/>
        <end position="344"/>
    </location>
</feature>
<keyword evidence="1" id="KW-0378">Hydrolase</keyword>
<dbReference type="GO" id="GO:0004341">
    <property type="term" value="F:gluconolactonase activity"/>
    <property type="evidence" value="ECO:0000318"/>
    <property type="project" value="GO_Central"/>
</dbReference>
<dbReference type="EMBL" id="KZ772733">
    <property type="protein sequence ID" value="PTQ36748.1"/>
    <property type="molecule type" value="Genomic_DNA"/>
</dbReference>
<dbReference type="InterPro" id="IPR051262">
    <property type="entry name" value="SMP-30/CGR1_Lactonase"/>
</dbReference>
<evidence type="ECO:0000256" key="2">
    <source>
        <dbReference type="SAM" id="SignalP"/>
    </source>
</evidence>
<proteinExistence type="predicted"/>
<dbReference type="SUPFAM" id="SSF63829">
    <property type="entry name" value="Calcium-dependent phosphotriesterase"/>
    <property type="match status" value="1"/>
</dbReference>
<gene>
    <name evidence="4" type="ORF">MARPO_0061s0025</name>
</gene>
<sequence length="381" mass="40787">MGRGESKEQTEMLLLLLLVLQALVMASELPRASAVETVVGTPFITASTSEFGLGIEGLAVDQQGNVYAVGFSGDGTSGIGSVANSTGEVMQKLLTKDQTGSSSFNGLRFLPASPNLPTFDLRALAADVKHNSVVLLLRSKRDHRTRGSTFCKSNDASRPMIQPNDVAVAPGSGRIYMSGGAYGKVNTVVGDGDLWMCQAKSAFTETAVDDLGELNATFLGHFGLTNGIEVSPDEKTLYLTESFHVAAEPYSNVIWKFDIGADGGVLNRQLFVNFTQLDDSGWIDLDGIRTDAEGSLFVTRNGMFGQADKFHPNGTHLLTIQLPTIFETTNLEFGGPEGKTLYMSGKCRDDPDRGCVEVWNSTVPGRAWSELRISSAASPPS</sequence>
<organism evidence="4 5">
    <name type="scientific">Marchantia polymorpha</name>
    <name type="common">Common liverwort</name>
    <name type="synonym">Marchantia aquatica</name>
    <dbReference type="NCBI Taxonomy" id="3197"/>
    <lineage>
        <taxon>Eukaryota</taxon>
        <taxon>Viridiplantae</taxon>
        <taxon>Streptophyta</taxon>
        <taxon>Embryophyta</taxon>
        <taxon>Marchantiophyta</taxon>
        <taxon>Marchantiopsida</taxon>
        <taxon>Marchantiidae</taxon>
        <taxon>Marchantiales</taxon>
        <taxon>Marchantiaceae</taxon>
        <taxon>Marchantia</taxon>
    </lineage>
</organism>
<keyword evidence="5" id="KW-1185">Reference proteome</keyword>
<reference evidence="5" key="1">
    <citation type="journal article" date="2017" name="Cell">
        <title>Insights into land plant evolution garnered from the Marchantia polymorpha genome.</title>
        <authorList>
            <person name="Bowman J.L."/>
            <person name="Kohchi T."/>
            <person name="Yamato K.T."/>
            <person name="Jenkins J."/>
            <person name="Shu S."/>
            <person name="Ishizaki K."/>
            <person name="Yamaoka S."/>
            <person name="Nishihama R."/>
            <person name="Nakamura Y."/>
            <person name="Berger F."/>
            <person name="Adam C."/>
            <person name="Aki S.S."/>
            <person name="Althoff F."/>
            <person name="Araki T."/>
            <person name="Arteaga-Vazquez M.A."/>
            <person name="Balasubrmanian S."/>
            <person name="Barry K."/>
            <person name="Bauer D."/>
            <person name="Boehm C.R."/>
            <person name="Briginshaw L."/>
            <person name="Caballero-Perez J."/>
            <person name="Catarino B."/>
            <person name="Chen F."/>
            <person name="Chiyoda S."/>
            <person name="Chovatia M."/>
            <person name="Davies K.M."/>
            <person name="Delmans M."/>
            <person name="Demura T."/>
            <person name="Dierschke T."/>
            <person name="Dolan L."/>
            <person name="Dorantes-Acosta A.E."/>
            <person name="Eklund D.M."/>
            <person name="Florent S.N."/>
            <person name="Flores-Sandoval E."/>
            <person name="Fujiyama A."/>
            <person name="Fukuzawa H."/>
            <person name="Galik B."/>
            <person name="Grimanelli D."/>
            <person name="Grimwood J."/>
            <person name="Grossniklaus U."/>
            <person name="Hamada T."/>
            <person name="Haseloff J."/>
            <person name="Hetherington A.J."/>
            <person name="Higo A."/>
            <person name="Hirakawa Y."/>
            <person name="Hundley H.N."/>
            <person name="Ikeda Y."/>
            <person name="Inoue K."/>
            <person name="Inoue S.I."/>
            <person name="Ishida S."/>
            <person name="Jia Q."/>
            <person name="Kakita M."/>
            <person name="Kanazawa T."/>
            <person name="Kawai Y."/>
            <person name="Kawashima T."/>
            <person name="Kennedy M."/>
            <person name="Kinose K."/>
            <person name="Kinoshita T."/>
            <person name="Kohara Y."/>
            <person name="Koide E."/>
            <person name="Komatsu K."/>
            <person name="Kopischke S."/>
            <person name="Kubo M."/>
            <person name="Kyozuka J."/>
            <person name="Lagercrantz U."/>
            <person name="Lin S.S."/>
            <person name="Lindquist E."/>
            <person name="Lipzen A.M."/>
            <person name="Lu C.W."/>
            <person name="De Luna E."/>
            <person name="Martienssen R.A."/>
            <person name="Minamino N."/>
            <person name="Mizutani M."/>
            <person name="Mizutani M."/>
            <person name="Mochizuki N."/>
            <person name="Monte I."/>
            <person name="Mosher R."/>
            <person name="Nagasaki H."/>
            <person name="Nakagami H."/>
            <person name="Naramoto S."/>
            <person name="Nishitani K."/>
            <person name="Ohtani M."/>
            <person name="Okamoto T."/>
            <person name="Okumura M."/>
            <person name="Phillips J."/>
            <person name="Pollak B."/>
            <person name="Reinders A."/>
            <person name="Rovekamp M."/>
            <person name="Sano R."/>
            <person name="Sawa S."/>
            <person name="Schmid M.W."/>
            <person name="Shirakawa M."/>
            <person name="Solano R."/>
            <person name="Spunde A."/>
            <person name="Suetsugu N."/>
            <person name="Sugano S."/>
            <person name="Sugiyama A."/>
            <person name="Sun R."/>
            <person name="Suzuki Y."/>
            <person name="Takenaka M."/>
            <person name="Takezawa D."/>
            <person name="Tomogane H."/>
            <person name="Tsuzuki M."/>
            <person name="Ueda T."/>
            <person name="Umeda M."/>
            <person name="Ward J.M."/>
            <person name="Watanabe Y."/>
            <person name="Yazaki K."/>
            <person name="Yokoyama R."/>
            <person name="Yoshitake Y."/>
            <person name="Yotsui I."/>
            <person name="Zachgo S."/>
            <person name="Schmutz J."/>
        </authorList>
    </citation>
    <scope>NUCLEOTIDE SEQUENCE [LARGE SCALE GENOMIC DNA]</scope>
    <source>
        <strain evidence="5">Tak-1</strain>
    </source>
</reference>
<dbReference type="Proteomes" id="UP000244005">
    <property type="component" value="Unassembled WGS sequence"/>
</dbReference>
<dbReference type="PANTHER" id="PTHR47572:SF4">
    <property type="entry name" value="LACTONASE DRP35"/>
    <property type="match status" value="1"/>
</dbReference>
<dbReference type="Pfam" id="PF08450">
    <property type="entry name" value="SGL"/>
    <property type="match status" value="1"/>
</dbReference>
<name>A0A2R6WSB4_MARPO</name>
<dbReference type="InterPro" id="IPR013658">
    <property type="entry name" value="SGL"/>
</dbReference>
<evidence type="ECO:0000259" key="3">
    <source>
        <dbReference type="Pfam" id="PF08450"/>
    </source>
</evidence>
<dbReference type="OrthoDB" id="535292at2759"/>
<accession>A0A2R6WSB4</accession>
<dbReference type="Gramene" id="Mp1g25000.1">
    <property type="protein sequence ID" value="Mp1g25000.1.cds1"/>
    <property type="gene ID" value="Mp1g25000"/>
</dbReference>
<evidence type="ECO:0000313" key="5">
    <source>
        <dbReference type="Proteomes" id="UP000244005"/>
    </source>
</evidence>
<dbReference type="AlphaFoldDB" id="A0A2R6WSB4"/>
<dbReference type="InterPro" id="IPR011042">
    <property type="entry name" value="6-blade_b-propeller_TolB-like"/>
</dbReference>
<dbReference type="PANTHER" id="PTHR47572">
    <property type="entry name" value="LIPOPROTEIN-RELATED"/>
    <property type="match status" value="1"/>
</dbReference>
<keyword evidence="2" id="KW-0732">Signal</keyword>
<feature type="chain" id="PRO_5015303266" description="SMP-30/Gluconolactonase/LRE-like region domain-containing protein" evidence="2">
    <location>
        <begin position="27"/>
        <end position="381"/>
    </location>
</feature>
<evidence type="ECO:0000313" key="4">
    <source>
        <dbReference type="EMBL" id="PTQ36748.1"/>
    </source>
</evidence>
<dbReference type="Gene3D" id="2.120.10.30">
    <property type="entry name" value="TolB, C-terminal domain"/>
    <property type="match status" value="1"/>
</dbReference>
<protein>
    <recommendedName>
        <fullName evidence="3">SMP-30/Gluconolactonase/LRE-like region domain-containing protein</fullName>
    </recommendedName>
</protein>